<evidence type="ECO:0000259" key="13">
    <source>
        <dbReference type="Pfam" id="PF15867"/>
    </source>
</evidence>
<dbReference type="GO" id="GO:0036159">
    <property type="term" value="P:inner dynein arm assembly"/>
    <property type="evidence" value="ECO:0007669"/>
    <property type="project" value="TreeGrafter"/>
</dbReference>
<dbReference type="GO" id="GO:0036157">
    <property type="term" value="C:outer dynein arm"/>
    <property type="evidence" value="ECO:0007669"/>
    <property type="project" value="InterPro"/>
</dbReference>
<reference evidence="14 15" key="1">
    <citation type="journal article" date="2018" name="Sci. Rep.">
        <title>Genomic signatures of local adaptation to the degree of environmental predictability in rotifers.</title>
        <authorList>
            <person name="Franch-Gras L."/>
            <person name="Hahn C."/>
            <person name="Garcia-Roger E.M."/>
            <person name="Carmona M.J."/>
            <person name="Serra M."/>
            <person name="Gomez A."/>
        </authorList>
    </citation>
    <scope>NUCLEOTIDE SEQUENCE [LARGE SCALE GENOMIC DNA]</scope>
    <source>
        <strain evidence="14">HYR1</strain>
    </source>
</reference>
<accession>A0A3M7SZQ1</accession>
<gene>
    <name evidence="14" type="ORF">BpHYR1_002767</name>
</gene>
<sequence length="231" mass="26883">MIENDTFEINLEKLQNQVDKEILAEQKYLRENDAKLRAVEQRVPTYDDFRQMVLASHLKPLDKGETLRDNMKKGAKVWNSVYSADSKTKDTGSLNLDNASNLSVDLNPKTNSEFTKIWKIFEGSTSEKEKLRWNFLKNLGIEKISNLFKVEINGELLGNFFVLFENILKNEFSNESAQFVMELLNFFPKTGRFKLNMMFLKNDDVCACKNLFEILTKNGLSVEDLKKFYFD</sequence>
<dbReference type="EMBL" id="REGN01000537">
    <property type="protein sequence ID" value="RNA41165.1"/>
    <property type="molecule type" value="Genomic_DNA"/>
</dbReference>
<dbReference type="OrthoDB" id="447931at2759"/>
<evidence type="ECO:0000256" key="10">
    <source>
        <dbReference type="ARBA" id="ARBA00049986"/>
    </source>
</evidence>
<comment type="subcellular location">
    <subcellularLocation>
        <location evidence="2">Cell projection</location>
        <location evidence="2">Cilium</location>
        <location evidence="2">Flagellum</location>
    </subcellularLocation>
    <subcellularLocation>
        <location evidence="3">Cytoplasm</location>
    </subcellularLocation>
</comment>
<organism evidence="14 15">
    <name type="scientific">Brachionus plicatilis</name>
    <name type="common">Marine rotifer</name>
    <name type="synonym">Brachionus muelleri</name>
    <dbReference type="NCBI Taxonomy" id="10195"/>
    <lineage>
        <taxon>Eukaryota</taxon>
        <taxon>Metazoa</taxon>
        <taxon>Spiralia</taxon>
        <taxon>Gnathifera</taxon>
        <taxon>Rotifera</taxon>
        <taxon>Eurotatoria</taxon>
        <taxon>Monogononta</taxon>
        <taxon>Pseudotrocha</taxon>
        <taxon>Ploima</taxon>
        <taxon>Brachionidae</taxon>
        <taxon>Brachionus</taxon>
    </lineage>
</organism>
<evidence type="ECO:0000256" key="2">
    <source>
        <dbReference type="ARBA" id="ARBA00004230"/>
    </source>
</evidence>
<dbReference type="Proteomes" id="UP000276133">
    <property type="component" value="Unassembled WGS sequence"/>
</dbReference>
<evidence type="ECO:0000259" key="12">
    <source>
        <dbReference type="Pfam" id="PF13877"/>
    </source>
</evidence>
<dbReference type="Pfam" id="PF15867">
    <property type="entry name" value="Dynein_attach_N"/>
    <property type="match status" value="1"/>
</dbReference>
<dbReference type="Pfam" id="PF13877">
    <property type="entry name" value="RPAP3_C"/>
    <property type="match status" value="1"/>
</dbReference>
<proteinExistence type="inferred from homology"/>
<evidence type="ECO:0000256" key="4">
    <source>
        <dbReference type="ARBA" id="ARBA00011738"/>
    </source>
</evidence>
<evidence type="ECO:0000256" key="1">
    <source>
        <dbReference type="ARBA" id="ARBA00004048"/>
    </source>
</evidence>
<keyword evidence="6" id="KW-0970">Cilium biogenesis/degradation</keyword>
<keyword evidence="7" id="KW-0282">Flagellum</keyword>
<dbReference type="InterPro" id="IPR025986">
    <property type="entry name" value="RPAP3-like_C"/>
</dbReference>
<dbReference type="GO" id="GO:0005576">
    <property type="term" value="C:extracellular region"/>
    <property type="evidence" value="ECO:0007669"/>
    <property type="project" value="GOC"/>
</dbReference>
<comment type="subunit">
    <text evidence="4">Homodimer.</text>
</comment>
<evidence type="ECO:0000313" key="14">
    <source>
        <dbReference type="EMBL" id="RNA41165.1"/>
    </source>
</evidence>
<keyword evidence="15" id="KW-1185">Reference proteome</keyword>
<evidence type="ECO:0000256" key="9">
    <source>
        <dbReference type="ARBA" id="ARBA00023273"/>
    </source>
</evidence>
<dbReference type="AlphaFoldDB" id="A0A3M7SZQ1"/>
<name>A0A3M7SZQ1_BRAPC</name>
<feature type="coiled-coil region" evidence="11">
    <location>
        <begin position="4"/>
        <end position="31"/>
    </location>
</feature>
<evidence type="ECO:0000256" key="6">
    <source>
        <dbReference type="ARBA" id="ARBA00022794"/>
    </source>
</evidence>
<evidence type="ECO:0000256" key="7">
    <source>
        <dbReference type="ARBA" id="ARBA00022846"/>
    </source>
</evidence>
<dbReference type="PANTHER" id="PTHR28572">
    <property type="entry name" value="COILED-COIL DOMAIN-CONTAINING PROTEIN 103"/>
    <property type="match status" value="1"/>
</dbReference>
<feature type="domain" description="RNA-polymerase II-associated protein 3-like C-terminal" evidence="12">
    <location>
        <begin position="107"/>
        <end position="204"/>
    </location>
</feature>
<comment type="similarity">
    <text evidence="10">Belongs to the DNAAF19/PR46b family.</text>
</comment>
<evidence type="ECO:0000313" key="15">
    <source>
        <dbReference type="Proteomes" id="UP000276133"/>
    </source>
</evidence>
<evidence type="ECO:0000256" key="3">
    <source>
        <dbReference type="ARBA" id="ARBA00004496"/>
    </source>
</evidence>
<comment type="function">
    <text evidence="1">Dynein-attachment factor required for cilia motility.</text>
</comment>
<protein>
    <submittedName>
        <fullName evidence="14">Coiled-coil domain-containing protein</fullName>
    </submittedName>
</protein>
<dbReference type="PANTHER" id="PTHR28572:SF1">
    <property type="entry name" value="COILED-COIL DOMAIN-CONTAINING PROTEIN 103"/>
    <property type="match status" value="1"/>
</dbReference>
<evidence type="ECO:0000256" key="5">
    <source>
        <dbReference type="ARBA" id="ARBA00022490"/>
    </source>
</evidence>
<evidence type="ECO:0000256" key="11">
    <source>
        <dbReference type="SAM" id="Coils"/>
    </source>
</evidence>
<dbReference type="GO" id="GO:0003351">
    <property type="term" value="P:epithelial cilium movement involved in extracellular fluid movement"/>
    <property type="evidence" value="ECO:0007669"/>
    <property type="project" value="TreeGrafter"/>
</dbReference>
<keyword evidence="9" id="KW-0966">Cell projection</keyword>
<keyword evidence="8" id="KW-0969">Cilium</keyword>
<evidence type="ECO:0000256" key="8">
    <source>
        <dbReference type="ARBA" id="ARBA00023069"/>
    </source>
</evidence>
<comment type="caution">
    <text evidence="14">The sequence shown here is derived from an EMBL/GenBank/DDBJ whole genome shotgun (WGS) entry which is preliminary data.</text>
</comment>
<keyword evidence="11" id="KW-0175">Coiled coil</keyword>
<dbReference type="GO" id="GO:0031514">
    <property type="term" value="C:motile cilium"/>
    <property type="evidence" value="ECO:0007669"/>
    <property type="project" value="UniProtKB-SubCell"/>
</dbReference>
<dbReference type="InterPro" id="IPR042422">
    <property type="entry name" value="CC103"/>
</dbReference>
<dbReference type="InterPro" id="IPR031733">
    <property type="entry name" value="Dynein_attach_N"/>
</dbReference>
<dbReference type="STRING" id="10195.A0A3M7SZQ1"/>
<keyword evidence="5" id="KW-0963">Cytoplasm</keyword>
<dbReference type="GO" id="GO:0007368">
    <property type="term" value="P:determination of left/right symmetry"/>
    <property type="evidence" value="ECO:0007669"/>
    <property type="project" value="TreeGrafter"/>
</dbReference>
<feature type="domain" description="Dynein attachment factor N-terminal" evidence="13">
    <location>
        <begin position="9"/>
        <end position="79"/>
    </location>
</feature>